<feature type="transmembrane region" description="Helical" evidence="1">
    <location>
        <begin position="76"/>
        <end position="94"/>
    </location>
</feature>
<dbReference type="PATRIC" id="fig|888055.3.peg.750"/>
<keyword evidence="1" id="KW-0812">Transmembrane</keyword>
<name>U2Q8H6_LEPWF</name>
<accession>U2Q8H6</accession>
<dbReference type="EMBL" id="AWVM01000037">
    <property type="protein sequence ID" value="ERK52676.1"/>
    <property type="molecule type" value="Genomic_DNA"/>
</dbReference>
<keyword evidence="1" id="KW-0472">Membrane</keyword>
<reference evidence="2 3" key="1">
    <citation type="submission" date="2013-06" db="EMBL/GenBank/DDBJ databases">
        <authorList>
            <person name="Weinstock G."/>
            <person name="Sodergren E."/>
            <person name="Lobos E.A."/>
            <person name="Fulton L."/>
            <person name="Fulton R."/>
            <person name="Courtney L."/>
            <person name="Fronick C."/>
            <person name="O'Laughlin M."/>
            <person name="Godfrey J."/>
            <person name="Wilson R.M."/>
            <person name="Miner T."/>
            <person name="Farmer C."/>
            <person name="Delehaunty K."/>
            <person name="Cordes M."/>
            <person name="Minx P."/>
            <person name="Tomlinson C."/>
            <person name="Chen J."/>
            <person name="Wollam A."/>
            <person name="Pepin K.H."/>
            <person name="Bhonagiri V."/>
            <person name="Zhang X."/>
            <person name="Warren W."/>
            <person name="Mitreva M."/>
            <person name="Mardis E.R."/>
            <person name="Wilson R.K."/>
        </authorList>
    </citation>
    <scope>NUCLEOTIDE SEQUENCE [LARGE SCALE GENOMIC DNA]</scope>
    <source>
        <strain evidence="2 3">F0279</strain>
    </source>
</reference>
<evidence type="ECO:0000313" key="2">
    <source>
        <dbReference type="EMBL" id="ERK52676.1"/>
    </source>
</evidence>
<dbReference type="HOGENOM" id="CLU_2343315_0_0_0"/>
<gene>
    <name evidence="2" type="ORF">HMPREF9015_00780</name>
</gene>
<organism evidence="2 3">
    <name type="scientific">Leptotrichia wadei (strain F0279)</name>
    <dbReference type="NCBI Taxonomy" id="888055"/>
    <lineage>
        <taxon>Bacteria</taxon>
        <taxon>Fusobacteriati</taxon>
        <taxon>Fusobacteriota</taxon>
        <taxon>Fusobacteriia</taxon>
        <taxon>Fusobacteriales</taxon>
        <taxon>Leptotrichiaceae</taxon>
        <taxon>Leptotrichia</taxon>
    </lineage>
</organism>
<proteinExistence type="predicted"/>
<comment type="caution">
    <text evidence="2">The sequence shown here is derived from an EMBL/GenBank/DDBJ whole genome shotgun (WGS) entry which is preliminary data.</text>
</comment>
<evidence type="ECO:0000256" key="1">
    <source>
        <dbReference type="SAM" id="Phobius"/>
    </source>
</evidence>
<evidence type="ECO:0000313" key="3">
    <source>
        <dbReference type="Proteomes" id="UP000016626"/>
    </source>
</evidence>
<dbReference type="AlphaFoldDB" id="U2Q8H6"/>
<dbReference type="Proteomes" id="UP000016626">
    <property type="component" value="Unassembled WGS sequence"/>
</dbReference>
<keyword evidence="1" id="KW-1133">Transmembrane helix</keyword>
<sequence>MPENNLWKTFVDFVENFFQQYYPHTYQHQMWKTKLNVEKLWKIPKYKDINFCGKVKKNNITIVNIRLIDIFLCGKVCGKLFSKILIIYFIYVIVKSN</sequence>
<protein>
    <submittedName>
        <fullName evidence="2">Uncharacterized protein</fullName>
    </submittedName>
</protein>